<feature type="region of interest" description="Disordered" evidence="9">
    <location>
        <begin position="24"/>
        <end position="61"/>
    </location>
</feature>
<keyword evidence="1" id="KW-0596">Phosphopantetheine</keyword>
<dbReference type="InterPro" id="IPR049900">
    <property type="entry name" value="PKS_mFAS_DH"/>
</dbReference>
<keyword evidence="3" id="KW-0808">Transferase</keyword>
<dbReference type="GO" id="GO:0030639">
    <property type="term" value="P:polyketide biosynthetic process"/>
    <property type="evidence" value="ECO:0007669"/>
    <property type="project" value="UniProtKB-ARBA"/>
</dbReference>
<keyword evidence="7" id="KW-0012">Acyltransferase</keyword>
<dbReference type="Gene3D" id="3.40.47.10">
    <property type="match status" value="1"/>
</dbReference>
<dbReference type="Proteomes" id="UP001152646">
    <property type="component" value="Unassembled WGS sequence"/>
</dbReference>
<dbReference type="PANTHER" id="PTHR43775:SF28">
    <property type="entry name" value="SYNTHASE, PUTATIVE-RELATED"/>
    <property type="match status" value="1"/>
</dbReference>
<dbReference type="SUPFAM" id="SSF52151">
    <property type="entry name" value="FabD/lysophospholipase-like"/>
    <property type="match status" value="1"/>
</dbReference>
<dbReference type="SUPFAM" id="SSF51735">
    <property type="entry name" value="NAD(P)-binding Rossmann-fold domains"/>
    <property type="match status" value="2"/>
</dbReference>
<evidence type="ECO:0000256" key="8">
    <source>
        <dbReference type="PROSITE-ProRule" id="PRU01363"/>
    </source>
</evidence>
<dbReference type="InterPro" id="IPR011032">
    <property type="entry name" value="GroES-like_sf"/>
</dbReference>
<dbReference type="InterPro" id="IPR014031">
    <property type="entry name" value="Ketoacyl_synth_C"/>
</dbReference>
<evidence type="ECO:0000256" key="3">
    <source>
        <dbReference type="ARBA" id="ARBA00022679"/>
    </source>
</evidence>
<evidence type="ECO:0000256" key="5">
    <source>
        <dbReference type="ARBA" id="ARBA00023002"/>
    </source>
</evidence>
<accession>A0A9W4NB63</accession>
<evidence type="ECO:0000313" key="13">
    <source>
        <dbReference type="EMBL" id="CAG8318220.1"/>
    </source>
</evidence>
<dbReference type="InterPro" id="IPR013154">
    <property type="entry name" value="ADH-like_N"/>
</dbReference>
<evidence type="ECO:0000259" key="12">
    <source>
        <dbReference type="PROSITE" id="PS52019"/>
    </source>
</evidence>
<evidence type="ECO:0000259" key="11">
    <source>
        <dbReference type="PROSITE" id="PS52004"/>
    </source>
</evidence>
<dbReference type="SMART" id="SM00825">
    <property type="entry name" value="PKS_KS"/>
    <property type="match status" value="1"/>
</dbReference>
<dbReference type="EMBL" id="CAJVPA010000099">
    <property type="protein sequence ID" value="CAG8318220.1"/>
    <property type="molecule type" value="Genomic_DNA"/>
</dbReference>
<feature type="active site" description="Proton donor; for dehydratase activity" evidence="8">
    <location>
        <position position="1145"/>
    </location>
</feature>
<dbReference type="Gene3D" id="3.40.50.720">
    <property type="entry name" value="NAD(P)-binding Rossmann-like Domain"/>
    <property type="match status" value="2"/>
</dbReference>
<dbReference type="SUPFAM" id="SSF53335">
    <property type="entry name" value="S-adenosyl-L-methionine-dependent methyltransferases"/>
    <property type="match status" value="1"/>
</dbReference>
<keyword evidence="6" id="KW-0511">Multifunctional enzyme</keyword>
<dbReference type="InterPro" id="IPR049551">
    <property type="entry name" value="PKS_DH_C"/>
</dbReference>
<dbReference type="InterPro" id="IPR014043">
    <property type="entry name" value="Acyl_transferase_dom"/>
</dbReference>
<dbReference type="Pfam" id="PF16197">
    <property type="entry name" value="KAsynt_C_assoc"/>
    <property type="match status" value="1"/>
</dbReference>
<keyword evidence="5" id="KW-0560">Oxidoreductase</keyword>
<dbReference type="Pfam" id="PF23114">
    <property type="entry name" value="NAD-bd_HRPKS_sdrA"/>
    <property type="match status" value="1"/>
</dbReference>
<organism evidence="13 14">
    <name type="scientific">Penicillium salamii</name>
    <dbReference type="NCBI Taxonomy" id="1612424"/>
    <lineage>
        <taxon>Eukaryota</taxon>
        <taxon>Fungi</taxon>
        <taxon>Dikarya</taxon>
        <taxon>Ascomycota</taxon>
        <taxon>Pezizomycotina</taxon>
        <taxon>Eurotiomycetes</taxon>
        <taxon>Eurotiomycetidae</taxon>
        <taxon>Eurotiales</taxon>
        <taxon>Aspergillaceae</taxon>
        <taxon>Penicillium</taxon>
    </lineage>
</organism>
<dbReference type="InterPro" id="IPR020807">
    <property type="entry name" value="PKS_DH"/>
</dbReference>
<dbReference type="SUPFAM" id="SSF50129">
    <property type="entry name" value="GroES-like"/>
    <property type="match status" value="1"/>
</dbReference>
<dbReference type="PANTHER" id="PTHR43775">
    <property type="entry name" value="FATTY ACID SYNTHASE"/>
    <property type="match status" value="1"/>
</dbReference>
<reference evidence="13" key="1">
    <citation type="submission" date="2021-07" db="EMBL/GenBank/DDBJ databases">
        <authorList>
            <person name="Branca A.L. A."/>
        </authorList>
    </citation>
    <scope>NUCLEOTIDE SEQUENCE</scope>
</reference>
<dbReference type="GO" id="GO:0016491">
    <property type="term" value="F:oxidoreductase activity"/>
    <property type="evidence" value="ECO:0007669"/>
    <property type="project" value="UniProtKB-KW"/>
</dbReference>
<feature type="domain" description="Carrier" evidence="10">
    <location>
        <begin position="2413"/>
        <end position="2490"/>
    </location>
</feature>
<dbReference type="Pfam" id="PF00698">
    <property type="entry name" value="Acyl_transf_1"/>
    <property type="match status" value="1"/>
</dbReference>
<dbReference type="InterPro" id="IPR049552">
    <property type="entry name" value="PKS_DH_N"/>
</dbReference>
<dbReference type="GO" id="GO:1901336">
    <property type="term" value="P:lactone biosynthetic process"/>
    <property type="evidence" value="ECO:0007669"/>
    <property type="project" value="UniProtKB-ARBA"/>
</dbReference>
<dbReference type="Pfam" id="PF08242">
    <property type="entry name" value="Methyltransf_12"/>
    <property type="match status" value="1"/>
</dbReference>
<dbReference type="InterPro" id="IPR042104">
    <property type="entry name" value="PKS_dehydratase_sf"/>
</dbReference>
<evidence type="ECO:0008006" key="15">
    <source>
        <dbReference type="Google" id="ProtNLM"/>
    </source>
</evidence>
<comment type="caution">
    <text evidence="13">The sequence shown here is derived from an EMBL/GenBank/DDBJ whole genome shotgun (WGS) entry which is preliminary data.</text>
</comment>
<dbReference type="FunFam" id="3.40.50.720:FF:000209">
    <property type="entry name" value="Polyketide synthase Pks12"/>
    <property type="match status" value="1"/>
</dbReference>
<dbReference type="SMART" id="SM00823">
    <property type="entry name" value="PKS_PP"/>
    <property type="match status" value="1"/>
</dbReference>
<dbReference type="CDD" id="cd00833">
    <property type="entry name" value="PKS"/>
    <property type="match status" value="1"/>
</dbReference>
<evidence type="ECO:0000256" key="4">
    <source>
        <dbReference type="ARBA" id="ARBA00022857"/>
    </source>
</evidence>
<name>A0A9W4NB63_9EURO</name>
<dbReference type="CDD" id="cd05195">
    <property type="entry name" value="enoyl_red"/>
    <property type="match status" value="1"/>
</dbReference>
<dbReference type="InterPro" id="IPR020841">
    <property type="entry name" value="PKS_Beta-ketoAc_synthase_dom"/>
</dbReference>
<dbReference type="Pfam" id="PF00109">
    <property type="entry name" value="ketoacyl-synt"/>
    <property type="match status" value="1"/>
</dbReference>
<dbReference type="SUPFAM" id="SSF55048">
    <property type="entry name" value="Probable ACP-binding domain of malonyl-CoA ACP transacylase"/>
    <property type="match status" value="1"/>
</dbReference>
<gene>
    <name evidence="13" type="ORF">PSALAMII_LOCUS2322</name>
</gene>
<feature type="domain" description="PKS/mFAS DH" evidence="12">
    <location>
        <begin position="946"/>
        <end position="1229"/>
    </location>
</feature>
<dbReference type="Pfam" id="PF13602">
    <property type="entry name" value="ADH_zinc_N_2"/>
    <property type="match status" value="1"/>
</dbReference>
<dbReference type="Pfam" id="PF00550">
    <property type="entry name" value="PP-binding"/>
    <property type="match status" value="1"/>
</dbReference>
<dbReference type="CDD" id="cd02440">
    <property type="entry name" value="AdoMet_MTases"/>
    <property type="match status" value="1"/>
</dbReference>
<dbReference type="PROSITE" id="PS50075">
    <property type="entry name" value="CARRIER"/>
    <property type="match status" value="1"/>
</dbReference>
<dbReference type="InterPro" id="IPR029063">
    <property type="entry name" value="SAM-dependent_MTases_sf"/>
</dbReference>
<dbReference type="Gene3D" id="3.40.50.150">
    <property type="entry name" value="Vaccinia Virus protein VP39"/>
    <property type="match status" value="1"/>
</dbReference>
<dbReference type="PROSITE" id="PS52004">
    <property type="entry name" value="KS3_2"/>
    <property type="match status" value="1"/>
</dbReference>
<dbReference type="InterPro" id="IPR013968">
    <property type="entry name" value="PKS_KR"/>
</dbReference>
<dbReference type="InterPro" id="IPR009081">
    <property type="entry name" value="PP-bd_ACP"/>
</dbReference>
<dbReference type="GO" id="GO:0004312">
    <property type="term" value="F:fatty acid synthase activity"/>
    <property type="evidence" value="ECO:0007669"/>
    <property type="project" value="TreeGrafter"/>
</dbReference>
<evidence type="ECO:0000256" key="7">
    <source>
        <dbReference type="ARBA" id="ARBA00023315"/>
    </source>
</evidence>
<dbReference type="SUPFAM" id="SSF47336">
    <property type="entry name" value="ACP-like"/>
    <property type="match status" value="1"/>
</dbReference>
<dbReference type="InterPro" id="IPR036736">
    <property type="entry name" value="ACP-like_sf"/>
</dbReference>
<evidence type="ECO:0000313" key="14">
    <source>
        <dbReference type="Proteomes" id="UP001152646"/>
    </source>
</evidence>
<dbReference type="SMART" id="SM00829">
    <property type="entry name" value="PKS_ER"/>
    <property type="match status" value="1"/>
</dbReference>
<dbReference type="InterPro" id="IPR016035">
    <property type="entry name" value="Acyl_Trfase/lysoPLipase"/>
</dbReference>
<dbReference type="InterPro" id="IPR020843">
    <property type="entry name" value="ER"/>
</dbReference>
<dbReference type="Pfam" id="PF14765">
    <property type="entry name" value="PS-DH"/>
    <property type="match status" value="1"/>
</dbReference>
<dbReference type="PROSITE" id="PS52019">
    <property type="entry name" value="PKS_MFAS_DH"/>
    <property type="match status" value="1"/>
</dbReference>
<dbReference type="Gene3D" id="3.10.129.110">
    <property type="entry name" value="Polyketide synthase dehydratase"/>
    <property type="match status" value="1"/>
</dbReference>
<evidence type="ECO:0000256" key="2">
    <source>
        <dbReference type="ARBA" id="ARBA00022553"/>
    </source>
</evidence>
<protein>
    <recommendedName>
        <fullName evidence="15">Carrier domain-containing protein</fullName>
    </recommendedName>
</protein>
<dbReference type="SUPFAM" id="SSF53901">
    <property type="entry name" value="Thiolase-like"/>
    <property type="match status" value="1"/>
</dbReference>
<dbReference type="SMART" id="SM00826">
    <property type="entry name" value="PKS_DH"/>
    <property type="match status" value="1"/>
</dbReference>
<dbReference type="InterPro" id="IPR020806">
    <property type="entry name" value="PKS_PP-bd"/>
</dbReference>
<keyword evidence="2" id="KW-0597">Phosphoprotein</keyword>
<feature type="region of interest" description="N-terminal hotdog fold" evidence="8">
    <location>
        <begin position="946"/>
        <end position="1075"/>
    </location>
</feature>
<dbReference type="InterPro" id="IPR016036">
    <property type="entry name" value="Malonyl_transacylase_ACP-bd"/>
</dbReference>
<feature type="domain" description="Ketosynthase family 3 (KS3)" evidence="11">
    <location>
        <begin position="60"/>
        <end position="483"/>
    </location>
</feature>
<dbReference type="InterPro" id="IPR014030">
    <property type="entry name" value="Ketoacyl_synth_N"/>
</dbReference>
<evidence type="ECO:0000259" key="10">
    <source>
        <dbReference type="PROSITE" id="PS50075"/>
    </source>
</evidence>
<feature type="active site" description="Proton acceptor; for dehydratase activity" evidence="8">
    <location>
        <position position="978"/>
    </location>
</feature>
<evidence type="ECO:0000256" key="9">
    <source>
        <dbReference type="SAM" id="MobiDB-lite"/>
    </source>
</evidence>
<dbReference type="GO" id="GO:0006633">
    <property type="term" value="P:fatty acid biosynthetic process"/>
    <property type="evidence" value="ECO:0007669"/>
    <property type="project" value="TreeGrafter"/>
</dbReference>
<dbReference type="SMART" id="SM00827">
    <property type="entry name" value="PKS_AT"/>
    <property type="match status" value="1"/>
</dbReference>
<feature type="region of interest" description="C-terminal hotdog fold" evidence="8">
    <location>
        <begin position="1085"/>
        <end position="1229"/>
    </location>
</feature>
<dbReference type="Gene3D" id="1.10.1200.10">
    <property type="entry name" value="ACP-like"/>
    <property type="match status" value="1"/>
</dbReference>
<dbReference type="GO" id="GO:0031177">
    <property type="term" value="F:phosphopantetheine binding"/>
    <property type="evidence" value="ECO:0007669"/>
    <property type="project" value="InterPro"/>
</dbReference>
<evidence type="ECO:0000256" key="6">
    <source>
        <dbReference type="ARBA" id="ARBA00023268"/>
    </source>
</evidence>
<proteinExistence type="predicted"/>
<evidence type="ECO:0000256" key="1">
    <source>
        <dbReference type="ARBA" id="ARBA00022450"/>
    </source>
</evidence>
<sequence>MAPFIEVADFQIADGGILDSTEFCSGDGVGDGPETNANNQSDKGIHRKRSSQDAPRPAPPEPIAICGMSVRLPGAVHTPQELWKFLISKRDARGPVPESRYNVSAYHSKTAKPGSVSSEYGYFLDESIDIASIDTSFFTMGKSEAERVDPQQRQMLEVARECLEDAGEVNWKGKSIGCFMGSFGEDWVEMFAKENQQYGQHRATGHGDFMLANRVSYEMDLTGPSMVIRTACSAALVALHEACLALYRGDCEAAIIGGANLILGPGMTTSMAEQGVLSPDGSCKTFSADANGYARGEGISAIFIKPLANALRDNNPVRAVIRATASASDGRGTSSGISVPNDVAQEALIRRAYEIAGISDYSETAFFECHGTGTPVGDPIEARAVGRVFGPSGGIMIGSAKPNFGHSEGASGLTSLIKSVLALEHRVIPPNIKLGDPNPAIPWDEFGLSVPTEPSNWPESRRERISVNSFGIGGTDAHVILDSAHSFGISPVSECFTIEPQLLLYSANNIESLNRMSAIYKTYSQKNSRKVSDLAFTLSHRREHLIHRAFAIKNALGTLTTSAPSKSGDAPAVVMVFTGQGAQWPQMGGGLFHSPSYPVFKETIRSLDQYLQTLEPAPKWRIEDELLRGPEHSKLGWAELSQPLCTAIQIALVDVFASVGVQASAAVGHSSGEVAAAYAAGALTANEAITIAFYRGQVTQLQNKPGAMAAIGMDADSVQQYLKPGVIVACENSPRSVTLAGDAQEVEEVVASIKEAKPDLLARKLQVDKAYHSHHMVEIGEQYHALIEPHVTAKDARVLFFSSVENAVLSESSEFGPKYWQKNLESPVLFCSAIESIIQHDVAKNMVLLEIGPHSALAGPLRQIQAHHSTSSPYVSALTRNQHDVESFLTAAGILYSLNASLDLKRLIPRGRTLPDLPRYPWDHSKRFWYESRLSKEWRCREYKYHDLLGVRVTESFEFDILFRNLFHLDNAPWIRDHKVGDDVIFPFAGYAAMAGEAVRQATGVEQAFKLRDIIVSTALVLNDGPPVEIMTSLRPHRLTDSLDSEWWEFTIASYNGTLWTKHCSGEVRSQTDDFGAAPKTAPFVRKVAKRRCYESMARSGLNFGNAFQRLEGIRSDTLSQQATSEVLAKETDGNEYHLHPTIIDASLQLLSVAASKGYTTSTTKIMVPTNIKEMCIYRCHKDVRVRASASNTPNGSIIGSGQCISAGGELVLRSSGVRLSVIDDQESEKSGDLTALVKWGPHIDFLDVSTLIKPVTEIAESMDTCVVRASDIQDLTELSHLCMIHTKRTLGGLETTIPHMLKYRSWIDHHLQNADVNGLESLEENVINQRVKRIVNDLSQTAAADFANAIYKINSQIKQIFVGAVEPLDLLVADETLTGMYHYMDRCDESEFYKNLTHSKPNLRVLEIGSGTGGSTAKVLRLLKPDNKALYSTYTFTDISSGFFVAAKKRFESYPNIEYKTLDISKDPSEQGFEDHKYDLILATNVIHATESLQTSLCHIRNLLEPNGRLLLTELTSTSKWVNYIWGPLAGWWYGDSEGRSEEPYISLNQWEIELKAAGFRTPDAAVRDSASPYEICSVIVARPDLHVQPTSSVTLLTLSPESEQGKLLLRSFEAKGYRVHCCTLQDMSLPTGQDVIALLDEHGPFFENIGDLRFSRFKELIQSLGERGIFWVTQLSQIHCQDPRFGQIHGIARTTRSELLVDFATCEVDNFESSSDQVIEVFQAFQVRQESETFKPEFEYAIVQNTVRVGRIHSFSTQEETAISDTTDSITLRTSKAGRLGALHWTRQEMVVLKDTEVEIETYATGLNFKDVLCAMGIVEAADNSFGLEAAGVVRRLGPGVQHLSVGDRVLLIGRGGFGTRVVVSENLCEKIPGGLSFEDAATMPCVFATSFYSLFTVGNLQRGQSILIHSACGGVGIATIQLAQMVGAEIYATVGSEKKVQYLMETFGLPRNRIFNSRNTSFVEDLMRETGGEGVDLALNSLSGELLHATWECVAEFGKLVEIGKRDLIGSGKLDMSIFEANRSYCCVDLDHICVKRPKVVKKLLQNIISLLRERHIHPIRPIKVFKSDEILDAFRYMQQGVHLGKIVVSMLDISDHASSPGVVQQRRKETRFHESGAYLLVGGLGGIGRSISTWMVEHGARHIIYLSRTAGTTEAHEDLSQELSSMGCRVQFVQGSVVVLQDVIKAMSHAHGRLKGILQMSMTLCDQAFGQMTLESWNAAVDPKVKGTWNLHSASMCIQADLDLFVLFSSLSGVIGTPGQVNYAGANSFLDAFADYRRGLGLVASSIQIGAVDGIGYLAEHDSVRQKLTSANLGSSISENELLEVLRAVMTPIPTAAKSTTTTSFMLGLRSNTTLSSPANRCLWKKDVRMASFHNYVEADIAASSTSNDSLKSFIATAKGDASLLGKSESIEFLAAEIGRKIFNFLLKPEEDLQTTCTLSDLGMDSLVAIEVRQWWKSTFGFDISVLEMMGMGTLYALGEHASRGMLSLFHGENQLFV</sequence>
<dbReference type="InterPro" id="IPR036291">
    <property type="entry name" value="NAD(P)-bd_dom_sf"/>
</dbReference>
<dbReference type="InterPro" id="IPR050091">
    <property type="entry name" value="PKS_NRPS_Biosynth_Enz"/>
</dbReference>
<dbReference type="Pfam" id="PF02801">
    <property type="entry name" value="Ketoacyl-synt_C"/>
    <property type="match status" value="1"/>
</dbReference>
<dbReference type="InterPro" id="IPR056501">
    <property type="entry name" value="NAD-bd_HRPKS_sdrA"/>
</dbReference>
<dbReference type="Pfam" id="PF08659">
    <property type="entry name" value="KR"/>
    <property type="match status" value="1"/>
</dbReference>
<dbReference type="Gene3D" id="3.90.180.10">
    <property type="entry name" value="Medium-chain alcohol dehydrogenases, catalytic domain"/>
    <property type="match status" value="1"/>
</dbReference>
<dbReference type="Pfam" id="PF21089">
    <property type="entry name" value="PKS_DH_N"/>
    <property type="match status" value="1"/>
</dbReference>
<dbReference type="SMART" id="SM00822">
    <property type="entry name" value="PKS_KR"/>
    <property type="match status" value="1"/>
</dbReference>
<dbReference type="OrthoDB" id="329835at2759"/>
<keyword evidence="4" id="KW-0521">NADP</keyword>
<dbReference type="Gene3D" id="3.40.366.10">
    <property type="entry name" value="Malonyl-Coenzyme A Acyl Carrier Protein, domain 2"/>
    <property type="match status" value="1"/>
</dbReference>
<dbReference type="InterPro" id="IPR057326">
    <property type="entry name" value="KR_dom"/>
</dbReference>
<dbReference type="InterPro" id="IPR001227">
    <property type="entry name" value="Ac_transferase_dom_sf"/>
</dbReference>
<dbReference type="InterPro" id="IPR013217">
    <property type="entry name" value="Methyltransf_12"/>
</dbReference>
<dbReference type="Pfam" id="PF08240">
    <property type="entry name" value="ADH_N"/>
    <property type="match status" value="1"/>
</dbReference>
<dbReference type="InterPro" id="IPR016039">
    <property type="entry name" value="Thiolase-like"/>
</dbReference>
<dbReference type="InterPro" id="IPR032821">
    <property type="entry name" value="PKS_assoc"/>
</dbReference>